<dbReference type="PRINTS" id="PR00036">
    <property type="entry name" value="HTHLACI"/>
</dbReference>
<evidence type="ECO:0000313" key="5">
    <source>
        <dbReference type="EMBL" id="RIX30726.1"/>
    </source>
</evidence>
<dbReference type="InterPro" id="IPR046335">
    <property type="entry name" value="LacI/GalR-like_sensor"/>
</dbReference>
<dbReference type="PANTHER" id="PTHR30146:SF109">
    <property type="entry name" value="HTH-TYPE TRANSCRIPTIONAL REGULATOR GALS"/>
    <property type="match status" value="1"/>
</dbReference>
<accession>A0A3A1UBT1</accession>
<dbReference type="PANTHER" id="PTHR30146">
    <property type="entry name" value="LACI-RELATED TRANSCRIPTIONAL REPRESSOR"/>
    <property type="match status" value="1"/>
</dbReference>
<dbReference type="Pfam" id="PF00356">
    <property type="entry name" value="LacI"/>
    <property type="match status" value="1"/>
</dbReference>
<dbReference type="SUPFAM" id="SSF53822">
    <property type="entry name" value="Periplasmic binding protein-like I"/>
    <property type="match status" value="1"/>
</dbReference>
<evidence type="ECO:0000259" key="4">
    <source>
        <dbReference type="PROSITE" id="PS50932"/>
    </source>
</evidence>
<dbReference type="Gene3D" id="3.40.50.2300">
    <property type="match status" value="2"/>
</dbReference>
<evidence type="ECO:0000256" key="1">
    <source>
        <dbReference type="ARBA" id="ARBA00023015"/>
    </source>
</evidence>
<dbReference type="Pfam" id="PF13377">
    <property type="entry name" value="Peripla_BP_3"/>
    <property type="match status" value="1"/>
</dbReference>
<dbReference type="AlphaFoldDB" id="A0A3A1UBT1"/>
<evidence type="ECO:0000256" key="3">
    <source>
        <dbReference type="ARBA" id="ARBA00023163"/>
    </source>
</evidence>
<keyword evidence="1" id="KW-0805">Transcription regulation</keyword>
<dbReference type="Gene3D" id="1.10.260.40">
    <property type="entry name" value="lambda repressor-like DNA-binding domains"/>
    <property type="match status" value="1"/>
</dbReference>
<dbReference type="InterPro" id="IPR010982">
    <property type="entry name" value="Lambda_DNA-bd_dom_sf"/>
</dbReference>
<dbReference type="Proteomes" id="UP000265742">
    <property type="component" value="Unassembled WGS sequence"/>
</dbReference>
<keyword evidence="2" id="KW-0238">DNA-binding</keyword>
<comment type="caution">
    <text evidence="5">The sequence shown here is derived from an EMBL/GenBank/DDBJ whole genome shotgun (WGS) entry which is preliminary data.</text>
</comment>
<sequence>MRDPDGRSRPPSIRDVAERAGVSYQTVSRVLNAHPSLRAETVERVRSAIDALGYRPNRAARALVTSRSRTIGVLLSARALYGPFSSFLTIVEAAKDRGYSVTTVPNSSDEPPDILAGLDELIAHGVEGIVAIAPQDRAREAVRASGADVPVLTLQGGPDEVHDFGFDQQEGARLAVRHLHALGHRRILHLPGPSGWAEAEERQRGYEAAMREHGLVPVVGPDGDWTSDSAREIATRFLPVEQPTAVFTANDDMAIGLLAAAHDLGLRVPDDLSVVGFDDVPYARHLRPALTTVRQDFHELGRRAIGVLLDEVEGTVAPWRPPRVLPRLVVRDSTAAITIGRLPARPA</sequence>
<dbReference type="EMBL" id="QXTG01000001">
    <property type="protein sequence ID" value="RIX30726.1"/>
    <property type="molecule type" value="Genomic_DNA"/>
</dbReference>
<dbReference type="SMART" id="SM00354">
    <property type="entry name" value="HTH_LACI"/>
    <property type="match status" value="1"/>
</dbReference>
<name>A0A3A1UBT1_9MICO</name>
<keyword evidence="3" id="KW-0804">Transcription</keyword>
<gene>
    <name evidence="5" type="ORF">D1781_04785</name>
</gene>
<keyword evidence="6" id="KW-1185">Reference proteome</keyword>
<dbReference type="InterPro" id="IPR028082">
    <property type="entry name" value="Peripla_BP_I"/>
</dbReference>
<reference evidence="6" key="1">
    <citation type="submission" date="2018-09" db="EMBL/GenBank/DDBJ databases">
        <authorList>
            <person name="Kim I."/>
        </authorList>
    </citation>
    <scope>NUCLEOTIDE SEQUENCE [LARGE SCALE GENOMIC DNA]</scope>
    <source>
        <strain evidence="6">DD4a</strain>
    </source>
</reference>
<organism evidence="5 6">
    <name type="scientific">Amnibacterium setariae</name>
    <dbReference type="NCBI Taxonomy" id="2306585"/>
    <lineage>
        <taxon>Bacteria</taxon>
        <taxon>Bacillati</taxon>
        <taxon>Actinomycetota</taxon>
        <taxon>Actinomycetes</taxon>
        <taxon>Micrococcales</taxon>
        <taxon>Microbacteriaceae</taxon>
        <taxon>Amnibacterium</taxon>
    </lineage>
</organism>
<proteinExistence type="predicted"/>
<evidence type="ECO:0000313" key="6">
    <source>
        <dbReference type="Proteomes" id="UP000265742"/>
    </source>
</evidence>
<feature type="domain" description="HTH lacI-type" evidence="4">
    <location>
        <begin position="11"/>
        <end position="65"/>
    </location>
</feature>
<dbReference type="CDD" id="cd01392">
    <property type="entry name" value="HTH_LacI"/>
    <property type="match status" value="1"/>
</dbReference>
<dbReference type="CDD" id="cd01574">
    <property type="entry name" value="PBP1_LacI"/>
    <property type="match status" value="1"/>
</dbReference>
<dbReference type="PROSITE" id="PS00356">
    <property type="entry name" value="HTH_LACI_1"/>
    <property type="match status" value="1"/>
</dbReference>
<dbReference type="GO" id="GO:0003700">
    <property type="term" value="F:DNA-binding transcription factor activity"/>
    <property type="evidence" value="ECO:0007669"/>
    <property type="project" value="TreeGrafter"/>
</dbReference>
<protein>
    <submittedName>
        <fullName evidence="5">LacI family transcriptional regulator</fullName>
    </submittedName>
</protein>
<dbReference type="OrthoDB" id="9785139at2"/>
<dbReference type="SUPFAM" id="SSF47413">
    <property type="entry name" value="lambda repressor-like DNA-binding domains"/>
    <property type="match status" value="1"/>
</dbReference>
<evidence type="ECO:0000256" key="2">
    <source>
        <dbReference type="ARBA" id="ARBA00023125"/>
    </source>
</evidence>
<dbReference type="InterPro" id="IPR000843">
    <property type="entry name" value="HTH_LacI"/>
</dbReference>
<dbReference type="RefSeq" id="WP_119481087.1">
    <property type="nucleotide sequence ID" value="NZ_QXTG01000001.1"/>
</dbReference>
<dbReference type="GO" id="GO:0000976">
    <property type="term" value="F:transcription cis-regulatory region binding"/>
    <property type="evidence" value="ECO:0007669"/>
    <property type="project" value="TreeGrafter"/>
</dbReference>
<dbReference type="PROSITE" id="PS50932">
    <property type="entry name" value="HTH_LACI_2"/>
    <property type="match status" value="1"/>
</dbReference>